<reference evidence="10" key="1">
    <citation type="submission" date="2012-12" db="EMBL/GenBank/DDBJ databases">
        <authorList>
            <person name="Hellsten U."/>
            <person name="Grimwood J."/>
            <person name="Chapman J.A."/>
            <person name="Shapiro H."/>
            <person name="Aerts A."/>
            <person name="Otillar R.P."/>
            <person name="Terry A.Y."/>
            <person name="Boore J.L."/>
            <person name="Simakov O."/>
            <person name="Marletaz F."/>
            <person name="Cho S.-J."/>
            <person name="Edsinger-Gonzales E."/>
            <person name="Havlak P."/>
            <person name="Kuo D.-H."/>
            <person name="Larsson T."/>
            <person name="Lv J."/>
            <person name="Arendt D."/>
            <person name="Savage R."/>
            <person name="Osoegawa K."/>
            <person name="de Jong P."/>
            <person name="Lindberg D.R."/>
            <person name="Seaver E.C."/>
            <person name="Weisblat D.A."/>
            <person name="Putnam N.H."/>
            <person name="Grigoriev I.V."/>
            <person name="Rokhsar D.S."/>
        </authorList>
    </citation>
    <scope>NUCLEOTIDE SEQUENCE</scope>
</reference>
<evidence type="ECO:0000313" key="8">
    <source>
        <dbReference type="EMBL" id="ESN96112.1"/>
    </source>
</evidence>
<dbReference type="InterPro" id="IPR000152">
    <property type="entry name" value="EGF-type_Asp/Asn_hydroxyl_site"/>
</dbReference>
<proteinExistence type="predicted"/>
<dbReference type="PROSITE" id="PS50026">
    <property type="entry name" value="EGF_3"/>
    <property type="match status" value="1"/>
</dbReference>
<dbReference type="SMART" id="SM00321">
    <property type="entry name" value="WSC"/>
    <property type="match status" value="2"/>
</dbReference>
<evidence type="ECO:0000256" key="2">
    <source>
        <dbReference type="ARBA" id="ARBA00022729"/>
    </source>
</evidence>
<dbReference type="InterPro" id="IPR008979">
    <property type="entry name" value="Galactose-bd-like_sf"/>
</dbReference>
<dbReference type="SMART" id="SM00179">
    <property type="entry name" value="EGF_CA"/>
    <property type="match status" value="1"/>
</dbReference>
<reference evidence="8 10" key="2">
    <citation type="journal article" date="2013" name="Nature">
        <title>Insights into bilaterian evolution from three spiralian genomes.</title>
        <authorList>
            <person name="Simakov O."/>
            <person name="Marletaz F."/>
            <person name="Cho S.J."/>
            <person name="Edsinger-Gonzales E."/>
            <person name="Havlak P."/>
            <person name="Hellsten U."/>
            <person name="Kuo D.H."/>
            <person name="Larsson T."/>
            <person name="Lv J."/>
            <person name="Arendt D."/>
            <person name="Savage R."/>
            <person name="Osoegawa K."/>
            <person name="de Jong P."/>
            <person name="Grimwood J."/>
            <person name="Chapman J.A."/>
            <person name="Shapiro H."/>
            <person name="Aerts A."/>
            <person name="Otillar R.P."/>
            <person name="Terry A.Y."/>
            <person name="Boore J.L."/>
            <person name="Grigoriev I.V."/>
            <person name="Lindberg D.R."/>
            <person name="Seaver E.C."/>
            <person name="Weisblat D.A."/>
            <person name="Putnam N.H."/>
            <person name="Rokhsar D.S."/>
        </authorList>
    </citation>
    <scope>NUCLEOTIDE SEQUENCE</scope>
</reference>
<dbReference type="SUPFAM" id="SSF57196">
    <property type="entry name" value="EGF/Laminin"/>
    <property type="match status" value="1"/>
</dbReference>
<dbReference type="FunFam" id="2.10.25.10:FF:000038">
    <property type="entry name" value="Fibrillin 2"/>
    <property type="match status" value="1"/>
</dbReference>
<gene>
    <name evidence="9" type="primary">20199949</name>
    <name evidence="8" type="ORF">HELRODRAFT_163140</name>
</gene>
<feature type="domain" description="EGF-like" evidence="6">
    <location>
        <begin position="668"/>
        <end position="706"/>
    </location>
</feature>
<evidence type="ECO:0000259" key="6">
    <source>
        <dbReference type="PROSITE" id="PS50026"/>
    </source>
</evidence>
<accession>T1ETP9</accession>
<dbReference type="InterPro" id="IPR001881">
    <property type="entry name" value="EGF-like_Ca-bd_dom"/>
</dbReference>
<dbReference type="PROSITE" id="PS01186">
    <property type="entry name" value="EGF_2"/>
    <property type="match status" value="1"/>
</dbReference>
<dbReference type="GeneID" id="20199949"/>
<dbReference type="EMBL" id="AMQM01001301">
    <property type="status" value="NOT_ANNOTATED_CDS"/>
    <property type="molecule type" value="Genomic_DNA"/>
</dbReference>
<dbReference type="Pfam" id="PF01822">
    <property type="entry name" value="WSC"/>
    <property type="match status" value="1"/>
</dbReference>
<evidence type="ECO:0000256" key="5">
    <source>
        <dbReference type="PROSITE-ProRule" id="PRU00076"/>
    </source>
</evidence>
<dbReference type="InterPro" id="IPR049883">
    <property type="entry name" value="NOTCH1_EGF-like"/>
</dbReference>
<dbReference type="EMBL" id="KB097495">
    <property type="protein sequence ID" value="ESN96112.1"/>
    <property type="molecule type" value="Genomic_DNA"/>
</dbReference>
<dbReference type="EMBL" id="AMQM01001302">
    <property type="status" value="NOT_ANNOTATED_CDS"/>
    <property type="molecule type" value="Genomic_DNA"/>
</dbReference>
<dbReference type="Gene3D" id="2.10.25.10">
    <property type="entry name" value="Laminin"/>
    <property type="match status" value="1"/>
</dbReference>
<reference evidence="9" key="3">
    <citation type="submission" date="2015-06" db="UniProtKB">
        <authorList>
            <consortium name="EnsemblMetazoa"/>
        </authorList>
    </citation>
    <scope>IDENTIFICATION</scope>
</reference>
<comment type="caution">
    <text evidence="5">Lacks conserved residue(s) required for the propagation of feature annotation.</text>
</comment>
<dbReference type="PANTHER" id="PTHR45713">
    <property type="entry name" value="FTP DOMAIN-CONTAINING PROTEIN"/>
    <property type="match status" value="1"/>
</dbReference>
<name>T1ETP9_HELRO</name>
<dbReference type="RefSeq" id="XP_009025351.1">
    <property type="nucleotide sequence ID" value="XM_009027103.1"/>
</dbReference>
<dbReference type="PANTHER" id="PTHR45713:SF6">
    <property type="entry name" value="F5_8 TYPE C DOMAIN-CONTAINING PROTEIN"/>
    <property type="match status" value="1"/>
</dbReference>
<evidence type="ECO:0008006" key="11">
    <source>
        <dbReference type="Google" id="ProtNLM"/>
    </source>
</evidence>
<keyword evidence="3" id="KW-0677">Repeat</keyword>
<feature type="disulfide bond" evidence="5">
    <location>
        <begin position="696"/>
        <end position="705"/>
    </location>
</feature>
<dbReference type="OrthoDB" id="339125at2759"/>
<keyword evidence="2" id="KW-0732">Signal</keyword>
<dbReference type="GO" id="GO:0005509">
    <property type="term" value="F:calcium ion binding"/>
    <property type="evidence" value="ECO:0007669"/>
    <property type="project" value="InterPro"/>
</dbReference>
<dbReference type="SMART" id="SM00181">
    <property type="entry name" value="EGF"/>
    <property type="match status" value="4"/>
</dbReference>
<dbReference type="EnsemblMetazoa" id="HelroT163140">
    <property type="protein sequence ID" value="HelroP163140"/>
    <property type="gene ID" value="HelroG163140"/>
</dbReference>
<dbReference type="InterPro" id="IPR000742">
    <property type="entry name" value="EGF"/>
</dbReference>
<dbReference type="KEGG" id="hro:HELRODRAFT_163140"/>
<keyword evidence="1 5" id="KW-0245">EGF-like domain</keyword>
<dbReference type="CTD" id="20199949"/>
<dbReference type="CDD" id="cd00054">
    <property type="entry name" value="EGF_CA"/>
    <property type="match status" value="1"/>
</dbReference>
<organism evidence="9 10">
    <name type="scientific">Helobdella robusta</name>
    <name type="common">Californian leech</name>
    <dbReference type="NCBI Taxonomy" id="6412"/>
    <lineage>
        <taxon>Eukaryota</taxon>
        <taxon>Metazoa</taxon>
        <taxon>Spiralia</taxon>
        <taxon>Lophotrochozoa</taxon>
        <taxon>Annelida</taxon>
        <taxon>Clitellata</taxon>
        <taxon>Hirudinea</taxon>
        <taxon>Rhynchobdellida</taxon>
        <taxon>Glossiphoniidae</taxon>
        <taxon>Helobdella</taxon>
    </lineage>
</organism>
<dbReference type="PROSITE" id="PS00010">
    <property type="entry name" value="ASX_HYDROXYL"/>
    <property type="match status" value="1"/>
</dbReference>
<dbReference type="Gene3D" id="2.60.120.260">
    <property type="entry name" value="Galactose-binding domain-like"/>
    <property type="match status" value="2"/>
</dbReference>
<dbReference type="InterPro" id="IPR002889">
    <property type="entry name" value="WSC_carb-bd"/>
</dbReference>
<dbReference type="InParanoid" id="T1ETP9"/>
<sequence length="715" mass="78892">MTPMKKLYEQEPPWFLSGCYSLATVYVNVALKKPAVLSSTSQSYFARYGVDGDKTSLTNFARSDGATFSYSGWFVVDLVNAYQAKFVTVFNRVDGAVCVGSCHNRMNYFIVGLTNYFDATVNSTATIRGNYDLCGQWPVEVTTASQVMSVNCVDQEKFYRFVIIQQSLQYEQSLASGNTNDKAVQLLELEVYTNENFLQYENVALKKPAYMSTPFSSNIAYNCVDGIKGSSNFCKLGTETAPVKNWFIVDLTRNYQVLYAVLYTVDQSMEGFIVGLSNTVNQNSPGAIRGTYDNCTTGPITYSDSAQPLRVDCNYGSNTYRYVIVQQSTTKATSANTMTFSELEVYGSENTVYKYVGCFRTFQKQATFHESSLDICITLCKELNYPYATIRERHWCFCAAVTPTDLYPSSSCFSYCNSVTGICDETDLNAVYSTQPTPGYMGCYQDVGANADKDLNLKSENLPGMTIETCITYCLVNGFSYAGVQSSTFCYCGDSYGKHGKVLDNVCNSACGGLPLTEYCGGPSSNNIYSLCNKLGTRQSCSQVHHCTTPNSLTPDMTCNPSSCLPGWYGPACDLRNCNVNNGDCGIHPCSSFQIGSTVMTECVCRIGYMKYFYNDYCQLVNSVCNVFPNLCNNTISSCIVGNGDYECNCKTGYQHPTNPINNTVCIDIDECATSNPCDLTTQYCLNTIGSYQCLCRPGFLIGDCSADLEDLCPF</sequence>
<feature type="domain" description="WSC" evidence="7">
    <location>
        <begin position="352"/>
        <end position="435"/>
    </location>
</feature>
<keyword evidence="4 5" id="KW-1015">Disulfide bond</keyword>
<protein>
    <recommendedName>
        <fullName evidence="11">WSC domain-containing protein</fullName>
    </recommendedName>
</protein>
<keyword evidence="10" id="KW-1185">Reference proteome</keyword>
<evidence type="ECO:0000259" key="7">
    <source>
        <dbReference type="PROSITE" id="PS51212"/>
    </source>
</evidence>
<dbReference type="HOGENOM" id="CLU_017637_0_0_1"/>
<dbReference type="SUPFAM" id="SSF49785">
    <property type="entry name" value="Galactose-binding domain-like"/>
    <property type="match status" value="2"/>
</dbReference>
<dbReference type="Proteomes" id="UP000015101">
    <property type="component" value="Unassembled WGS sequence"/>
</dbReference>
<feature type="domain" description="WSC" evidence="7">
    <location>
        <begin position="437"/>
        <end position="532"/>
    </location>
</feature>
<dbReference type="AlphaFoldDB" id="T1ETP9"/>
<evidence type="ECO:0000313" key="10">
    <source>
        <dbReference type="Proteomes" id="UP000015101"/>
    </source>
</evidence>
<dbReference type="PROSITE" id="PS01187">
    <property type="entry name" value="EGF_CA"/>
    <property type="match status" value="1"/>
</dbReference>
<dbReference type="PROSITE" id="PS51212">
    <property type="entry name" value="WSC"/>
    <property type="match status" value="2"/>
</dbReference>
<dbReference type="InterPro" id="IPR051941">
    <property type="entry name" value="BG_Antigen-Binding_Lectin"/>
</dbReference>
<dbReference type="InterPro" id="IPR018097">
    <property type="entry name" value="EGF_Ca-bd_CS"/>
</dbReference>
<evidence type="ECO:0000256" key="3">
    <source>
        <dbReference type="ARBA" id="ARBA00022737"/>
    </source>
</evidence>
<evidence type="ECO:0000313" key="9">
    <source>
        <dbReference type="EnsemblMetazoa" id="HelroP163140"/>
    </source>
</evidence>
<evidence type="ECO:0000256" key="4">
    <source>
        <dbReference type="ARBA" id="ARBA00023157"/>
    </source>
</evidence>
<evidence type="ECO:0000256" key="1">
    <source>
        <dbReference type="ARBA" id="ARBA00022536"/>
    </source>
</evidence>
<dbReference type="Pfam" id="PF07645">
    <property type="entry name" value="EGF_CA"/>
    <property type="match status" value="1"/>
</dbReference>
<dbReference type="eggNOG" id="KOG1217">
    <property type="taxonomic scope" value="Eukaryota"/>
</dbReference>